<proteinExistence type="predicted"/>
<dbReference type="EMBL" id="CP048209">
    <property type="protein sequence ID" value="QHT61453.1"/>
    <property type="molecule type" value="Genomic_DNA"/>
</dbReference>
<feature type="domain" description="N-acetyltransferase" evidence="1">
    <location>
        <begin position="7"/>
        <end position="161"/>
    </location>
</feature>
<dbReference type="AlphaFoldDB" id="A0A6C0G0R4"/>
<dbReference type="SUPFAM" id="SSF55729">
    <property type="entry name" value="Acyl-CoA N-acyltransferases (Nat)"/>
    <property type="match status" value="1"/>
</dbReference>
<name>A0A6C0G0R4_9BACL</name>
<dbReference type="Gene3D" id="3.40.630.30">
    <property type="match status" value="1"/>
</dbReference>
<evidence type="ECO:0000313" key="3">
    <source>
        <dbReference type="Proteomes" id="UP000476064"/>
    </source>
</evidence>
<protein>
    <submittedName>
        <fullName evidence="2">GNAT family N-acetyltransferase</fullName>
    </submittedName>
</protein>
<organism evidence="2 3">
    <name type="scientific">Paenibacillus lycopersici</name>
    <dbReference type="NCBI Taxonomy" id="2704462"/>
    <lineage>
        <taxon>Bacteria</taxon>
        <taxon>Bacillati</taxon>
        <taxon>Bacillota</taxon>
        <taxon>Bacilli</taxon>
        <taxon>Bacillales</taxon>
        <taxon>Paenibacillaceae</taxon>
        <taxon>Paenibacillus</taxon>
    </lineage>
</organism>
<dbReference type="GO" id="GO:0016747">
    <property type="term" value="F:acyltransferase activity, transferring groups other than amino-acyl groups"/>
    <property type="evidence" value="ECO:0007669"/>
    <property type="project" value="InterPro"/>
</dbReference>
<dbReference type="RefSeq" id="WP_162357892.1">
    <property type="nucleotide sequence ID" value="NZ_CP048209.1"/>
</dbReference>
<dbReference type="InterPro" id="IPR016181">
    <property type="entry name" value="Acyl_CoA_acyltransferase"/>
</dbReference>
<dbReference type="KEGG" id="plyc:GXP70_16775"/>
<evidence type="ECO:0000259" key="1">
    <source>
        <dbReference type="PROSITE" id="PS51186"/>
    </source>
</evidence>
<dbReference type="Pfam" id="PF00583">
    <property type="entry name" value="Acetyltransf_1"/>
    <property type="match status" value="1"/>
</dbReference>
<sequence length="191" mass="22747">MDEDFEMEYRAYGQWDEEAWSAAEPIYKEAFPEHGRKNKAIVRRMLDRGISNLHVWRSGREPAAMALTAYDARTRLLVIDYIAVRRSMRRSGVGRRCIDDIRGWAIRTMPDCRGLVIEVEAEENETNAERIRFWQRIGFRLTGYVHAYIWVPETYRAMYWPFEEVEPVLKDDGKSLFKAITRYHERAYRSK</sequence>
<dbReference type="InterPro" id="IPR000182">
    <property type="entry name" value="GNAT_dom"/>
</dbReference>
<dbReference type="PROSITE" id="PS51186">
    <property type="entry name" value="GNAT"/>
    <property type="match status" value="1"/>
</dbReference>
<gene>
    <name evidence="2" type="ORF">GXP70_16775</name>
</gene>
<keyword evidence="2" id="KW-0808">Transferase</keyword>
<dbReference type="Proteomes" id="UP000476064">
    <property type="component" value="Chromosome"/>
</dbReference>
<keyword evidence="3" id="KW-1185">Reference proteome</keyword>
<evidence type="ECO:0000313" key="2">
    <source>
        <dbReference type="EMBL" id="QHT61453.1"/>
    </source>
</evidence>
<reference evidence="2 3" key="1">
    <citation type="submission" date="2020-01" db="EMBL/GenBank/DDBJ databases">
        <title>Paenibacillus sp. nov., isolated from tomato rhizosphere.</title>
        <authorList>
            <person name="Weon H.-Y."/>
            <person name="Lee S.A."/>
        </authorList>
    </citation>
    <scope>NUCLEOTIDE SEQUENCE [LARGE SCALE GENOMIC DNA]</scope>
    <source>
        <strain evidence="2 3">12200R-189</strain>
    </source>
</reference>
<accession>A0A6C0G0R4</accession>